<reference evidence="2 3" key="1">
    <citation type="journal article" date="2012" name="Environ. Microbiol.">
        <title>The genome sequence of Desulfatibacillum alkenivorans AK-01: a blueprint for anaerobic alkane oxidation.</title>
        <authorList>
            <person name="Callaghan A.V."/>
            <person name="Morris B.E."/>
            <person name="Pereira I.A."/>
            <person name="McInerney M.J."/>
            <person name="Austin R.N."/>
            <person name="Groves J.T."/>
            <person name="Kukor J.J."/>
            <person name="Suflita J.M."/>
            <person name="Young L.Y."/>
            <person name="Zylstra G.J."/>
            <person name="Wawrik B."/>
        </authorList>
    </citation>
    <scope>NUCLEOTIDE SEQUENCE [LARGE SCALE GENOMIC DNA]</scope>
    <source>
        <strain evidence="2 3">AK-01</strain>
    </source>
</reference>
<name>B8FAI2_DESAL</name>
<dbReference type="Proteomes" id="UP000000739">
    <property type="component" value="Chromosome"/>
</dbReference>
<dbReference type="HOGENOM" id="CLU_1545116_0_0_7"/>
<keyword evidence="1" id="KW-1133">Transmembrane helix</keyword>
<gene>
    <name evidence="2" type="ordered locus">Dalk_1580</name>
</gene>
<evidence type="ECO:0000313" key="3">
    <source>
        <dbReference type="Proteomes" id="UP000000739"/>
    </source>
</evidence>
<evidence type="ECO:0000313" key="2">
    <source>
        <dbReference type="EMBL" id="ACL03278.1"/>
    </source>
</evidence>
<accession>B8FAI2</accession>
<dbReference type="RefSeq" id="WP_012610712.1">
    <property type="nucleotide sequence ID" value="NC_011768.1"/>
</dbReference>
<feature type="transmembrane region" description="Helical" evidence="1">
    <location>
        <begin position="20"/>
        <end position="41"/>
    </location>
</feature>
<dbReference type="KEGG" id="dal:Dalk_1580"/>
<keyword evidence="3" id="KW-1185">Reference proteome</keyword>
<protein>
    <submittedName>
        <fullName evidence="2">Uncharacterized protein</fullName>
    </submittedName>
</protein>
<sequence>MELIRRRAPRNPGVKIVKKIFFIIAVLFCLVQAFLWEWGLLLSDSLYTEKGSLKYYLTFPSDLISEAPEILKFPNTETTYSYSVGDGNAPGYEGVHYQSSESKDNIESRFMEYLAPKGYTSISKEVDKGENGDWERIHLRFRDVDKPETQVVVSLFHVQEKDYVGVKFTAYHW</sequence>
<organism evidence="2 3">
    <name type="scientific">Desulfatibacillum aliphaticivorans</name>
    <dbReference type="NCBI Taxonomy" id="218208"/>
    <lineage>
        <taxon>Bacteria</taxon>
        <taxon>Pseudomonadati</taxon>
        <taxon>Thermodesulfobacteriota</taxon>
        <taxon>Desulfobacteria</taxon>
        <taxon>Desulfobacterales</taxon>
        <taxon>Desulfatibacillaceae</taxon>
        <taxon>Desulfatibacillum</taxon>
    </lineage>
</organism>
<keyword evidence="1" id="KW-0812">Transmembrane</keyword>
<dbReference type="EMBL" id="CP001322">
    <property type="protein sequence ID" value="ACL03278.1"/>
    <property type="molecule type" value="Genomic_DNA"/>
</dbReference>
<evidence type="ECO:0000256" key="1">
    <source>
        <dbReference type="SAM" id="Phobius"/>
    </source>
</evidence>
<dbReference type="AlphaFoldDB" id="B8FAI2"/>
<proteinExistence type="predicted"/>
<keyword evidence="1" id="KW-0472">Membrane</keyword>